<dbReference type="HAMAP" id="MF_01393">
    <property type="entry name" value="ATP_synth_a_bact"/>
    <property type="match status" value="1"/>
</dbReference>
<accession>A0A150XC77</accession>
<feature type="transmembrane region" description="Helical" evidence="11">
    <location>
        <begin position="212"/>
        <end position="232"/>
    </location>
</feature>
<keyword evidence="6 11" id="KW-0375">Hydrogen ion transport</keyword>
<dbReference type="InterPro" id="IPR000568">
    <property type="entry name" value="ATP_synth_F0_asu"/>
</dbReference>
<dbReference type="GO" id="GO:0045259">
    <property type="term" value="C:proton-transporting ATP synthase complex"/>
    <property type="evidence" value="ECO:0007669"/>
    <property type="project" value="UniProtKB-KW"/>
</dbReference>
<evidence type="ECO:0000313" key="15">
    <source>
        <dbReference type="Proteomes" id="UP000075583"/>
    </source>
</evidence>
<feature type="transmembrane region" description="Helical" evidence="11">
    <location>
        <begin position="308"/>
        <end position="335"/>
    </location>
</feature>
<dbReference type="RefSeq" id="WP_062591410.1">
    <property type="nucleotide sequence ID" value="NZ_LQZQ01000023.1"/>
</dbReference>
<dbReference type="PRINTS" id="PR00123">
    <property type="entry name" value="ATPASEA"/>
</dbReference>
<dbReference type="Pfam" id="PF00119">
    <property type="entry name" value="ATP-synt_A"/>
    <property type="match status" value="1"/>
</dbReference>
<comment type="caution">
    <text evidence="14">The sequence shown here is derived from an EMBL/GenBank/DDBJ whole genome shotgun (WGS) entry which is preliminary data.</text>
</comment>
<evidence type="ECO:0000256" key="11">
    <source>
        <dbReference type="HAMAP-Rule" id="MF_01393"/>
    </source>
</evidence>
<reference evidence="14" key="1">
    <citation type="submission" date="2016-01" db="EMBL/GenBank/DDBJ databases">
        <title>Genome sequencing of Roseivirga ehrenbergii KMM 6017.</title>
        <authorList>
            <person name="Selvaratnam C."/>
            <person name="Thevarajoo S."/>
            <person name="Goh K.M."/>
            <person name="Ee R."/>
            <person name="Chan K.-G."/>
            <person name="Chong C.S."/>
        </authorList>
    </citation>
    <scope>NUCLEOTIDE SEQUENCE [LARGE SCALE GENOMIC DNA]</scope>
    <source>
        <strain evidence="14">KMM 6017</strain>
    </source>
</reference>
<sequence length="345" mass="38274">MFKKKSVVPNKALFVSFLALFLLVVPALSSAKAYSGGGEEKGATDFILHHVVDDHVWHFFDGEYGTLYLPIILYSEDRGVEVFSSHHFYDEHHEKVAYNGYELGEDGHIAALDAGRHAMDFSITKNTAMLILTMIVLSFIALRAASHYKKNPKSAPKGVASFLEPIIIYVRDEIAKPNIGKKYEKFMPYLLTLFFFIWLGNLLGLIPGASNLTGNIAVTFVLAVFTFIATNVNGNKEYWKHVFATPGVPKPLLLIMVPVEFIGLFTKPFSLMVRLFVAITAGHIVILSLIGLVFIFQSHAVGVASTIMVIFINMIELLVATIQAYVFTLFSAMYIGAAVADHDHH</sequence>
<comment type="subcellular location">
    <subcellularLocation>
        <location evidence="11 12">Cell membrane</location>
        <topology evidence="11 12">Multi-pass membrane protein</topology>
    </subcellularLocation>
    <subcellularLocation>
        <location evidence="1">Membrane</location>
        <topology evidence="1">Multi-pass membrane protein</topology>
    </subcellularLocation>
</comment>
<keyword evidence="4 11" id="KW-0138">CF(0)</keyword>
<dbReference type="GO" id="GO:0046933">
    <property type="term" value="F:proton-transporting ATP synthase activity, rotational mechanism"/>
    <property type="evidence" value="ECO:0007669"/>
    <property type="project" value="UniProtKB-UniRule"/>
</dbReference>
<dbReference type="AlphaFoldDB" id="A0A150XC77"/>
<protein>
    <recommendedName>
        <fullName evidence="11 12">ATP synthase subunit a</fullName>
    </recommendedName>
    <alternativeName>
        <fullName evidence="11">ATP synthase F0 sector subunit a</fullName>
    </alternativeName>
    <alternativeName>
        <fullName evidence="11">F-ATPase subunit 6</fullName>
    </alternativeName>
</protein>
<feature type="transmembrane region" description="Helical" evidence="11">
    <location>
        <begin position="127"/>
        <end position="145"/>
    </location>
</feature>
<evidence type="ECO:0000256" key="13">
    <source>
        <dbReference type="SAM" id="SignalP"/>
    </source>
</evidence>
<dbReference type="GO" id="GO:0005886">
    <property type="term" value="C:plasma membrane"/>
    <property type="evidence" value="ECO:0007669"/>
    <property type="project" value="UniProtKB-SubCell"/>
</dbReference>
<evidence type="ECO:0000256" key="2">
    <source>
        <dbReference type="ARBA" id="ARBA00006810"/>
    </source>
</evidence>
<dbReference type="SUPFAM" id="SSF81336">
    <property type="entry name" value="F1F0 ATP synthase subunit A"/>
    <property type="match status" value="1"/>
</dbReference>
<dbReference type="EMBL" id="LQZQ01000023">
    <property type="protein sequence ID" value="KYG76339.1"/>
    <property type="molecule type" value="Genomic_DNA"/>
</dbReference>
<dbReference type="Proteomes" id="UP000075583">
    <property type="component" value="Unassembled WGS sequence"/>
</dbReference>
<feature type="signal peptide" evidence="13">
    <location>
        <begin position="1"/>
        <end position="33"/>
    </location>
</feature>
<dbReference type="STRING" id="279360.MB14_03585"/>
<feature type="transmembrane region" description="Helical" evidence="11">
    <location>
        <begin position="252"/>
        <end position="269"/>
    </location>
</feature>
<comment type="similarity">
    <text evidence="2 11 12">Belongs to the ATPase A chain family.</text>
</comment>
<dbReference type="InterPro" id="IPR045083">
    <property type="entry name" value="ATP_synth_F0_asu_bact/mt"/>
</dbReference>
<evidence type="ECO:0000256" key="10">
    <source>
        <dbReference type="ARBA" id="ARBA00023310"/>
    </source>
</evidence>
<feature type="chain" id="PRO_5007574568" description="ATP synthase subunit a" evidence="13">
    <location>
        <begin position="34"/>
        <end position="345"/>
    </location>
</feature>
<keyword evidence="10 11" id="KW-0066">ATP synthesis</keyword>
<keyword evidence="3 11" id="KW-0813">Transport</keyword>
<dbReference type="InterPro" id="IPR035908">
    <property type="entry name" value="F0_ATP_A_sf"/>
</dbReference>
<evidence type="ECO:0000256" key="7">
    <source>
        <dbReference type="ARBA" id="ARBA00022989"/>
    </source>
</evidence>
<dbReference type="PANTHER" id="PTHR11410">
    <property type="entry name" value="ATP SYNTHASE SUBUNIT A"/>
    <property type="match status" value="1"/>
</dbReference>
<dbReference type="NCBIfam" id="TIGR01131">
    <property type="entry name" value="ATP_synt_6_or_A"/>
    <property type="match status" value="1"/>
</dbReference>
<proteinExistence type="inferred from homology"/>
<evidence type="ECO:0000313" key="14">
    <source>
        <dbReference type="EMBL" id="KYG76339.1"/>
    </source>
</evidence>
<dbReference type="PANTHER" id="PTHR11410:SF0">
    <property type="entry name" value="ATP SYNTHASE SUBUNIT A"/>
    <property type="match status" value="1"/>
</dbReference>
<evidence type="ECO:0000256" key="6">
    <source>
        <dbReference type="ARBA" id="ARBA00022781"/>
    </source>
</evidence>
<evidence type="ECO:0000256" key="3">
    <source>
        <dbReference type="ARBA" id="ARBA00022448"/>
    </source>
</evidence>
<evidence type="ECO:0000256" key="9">
    <source>
        <dbReference type="ARBA" id="ARBA00023136"/>
    </source>
</evidence>
<evidence type="ECO:0000256" key="8">
    <source>
        <dbReference type="ARBA" id="ARBA00023065"/>
    </source>
</evidence>
<evidence type="ECO:0000256" key="4">
    <source>
        <dbReference type="ARBA" id="ARBA00022547"/>
    </source>
</evidence>
<evidence type="ECO:0000256" key="5">
    <source>
        <dbReference type="ARBA" id="ARBA00022692"/>
    </source>
</evidence>
<keyword evidence="13" id="KW-0732">Signal</keyword>
<keyword evidence="7 11" id="KW-1133">Transmembrane helix</keyword>
<keyword evidence="15" id="KW-1185">Reference proteome</keyword>
<name>A0A150XC77_ROSEK</name>
<dbReference type="CDD" id="cd00310">
    <property type="entry name" value="ATP-synt_Fo_a_6"/>
    <property type="match status" value="1"/>
</dbReference>
<evidence type="ECO:0000256" key="1">
    <source>
        <dbReference type="ARBA" id="ARBA00004141"/>
    </source>
</evidence>
<keyword evidence="8 11" id="KW-0406">Ion transport</keyword>
<comment type="function">
    <text evidence="11 12">Key component of the proton channel; it plays a direct role in the translocation of protons across the membrane.</text>
</comment>
<organism evidence="14 15">
    <name type="scientific">Roseivirga ehrenbergii (strain DSM 102268 / JCM 13514 / KCTC 12282 / NCIMB 14502 / KMM 6017)</name>
    <dbReference type="NCBI Taxonomy" id="279360"/>
    <lineage>
        <taxon>Bacteria</taxon>
        <taxon>Pseudomonadati</taxon>
        <taxon>Bacteroidota</taxon>
        <taxon>Cytophagia</taxon>
        <taxon>Cytophagales</taxon>
        <taxon>Roseivirgaceae</taxon>
        <taxon>Roseivirga</taxon>
    </lineage>
</organism>
<keyword evidence="9 11" id="KW-0472">Membrane</keyword>
<feature type="transmembrane region" description="Helical" evidence="11">
    <location>
        <begin position="186"/>
        <end position="206"/>
    </location>
</feature>
<keyword evidence="5 11" id="KW-0812">Transmembrane</keyword>
<feature type="transmembrane region" description="Helical" evidence="11">
    <location>
        <begin position="275"/>
        <end position="296"/>
    </location>
</feature>
<dbReference type="Gene3D" id="1.20.120.220">
    <property type="entry name" value="ATP synthase, F0 complex, subunit A"/>
    <property type="match status" value="1"/>
</dbReference>
<evidence type="ECO:0000256" key="12">
    <source>
        <dbReference type="RuleBase" id="RU000483"/>
    </source>
</evidence>
<keyword evidence="11" id="KW-1003">Cell membrane</keyword>
<gene>
    <name evidence="11" type="primary">atpB</name>
    <name evidence="14" type="ORF">MB14_03585</name>
</gene>
<dbReference type="OrthoDB" id="9809130at2"/>